<proteinExistence type="predicted"/>
<name>A0ABU6T5T4_9FABA</name>
<sequence>MNASNSALNLGKVGSMEEDVESHQRAAAAEHPMAESFFVDPILFDEEFDREILSEAEVVAEMNYFTDSLIAFTQPTISERYDCSTHFSSLNLDAMNEHVSHRQRAPDDDPTSEFDVSQEFQLRHPTSAIRVLQGSVEDTTRNAPATGGFTSEFFPPVNSYRRIFKFTSGIFR</sequence>
<organism evidence="1 2">
    <name type="scientific">Stylosanthes scabra</name>
    <dbReference type="NCBI Taxonomy" id="79078"/>
    <lineage>
        <taxon>Eukaryota</taxon>
        <taxon>Viridiplantae</taxon>
        <taxon>Streptophyta</taxon>
        <taxon>Embryophyta</taxon>
        <taxon>Tracheophyta</taxon>
        <taxon>Spermatophyta</taxon>
        <taxon>Magnoliopsida</taxon>
        <taxon>eudicotyledons</taxon>
        <taxon>Gunneridae</taxon>
        <taxon>Pentapetalae</taxon>
        <taxon>rosids</taxon>
        <taxon>fabids</taxon>
        <taxon>Fabales</taxon>
        <taxon>Fabaceae</taxon>
        <taxon>Papilionoideae</taxon>
        <taxon>50 kb inversion clade</taxon>
        <taxon>dalbergioids sensu lato</taxon>
        <taxon>Dalbergieae</taxon>
        <taxon>Pterocarpus clade</taxon>
        <taxon>Stylosanthes</taxon>
    </lineage>
</organism>
<dbReference type="EMBL" id="JASCZI010090650">
    <property type="protein sequence ID" value="MED6144060.1"/>
    <property type="molecule type" value="Genomic_DNA"/>
</dbReference>
<reference evidence="1 2" key="1">
    <citation type="journal article" date="2023" name="Plants (Basel)">
        <title>Bridging the Gap: Combining Genomics and Transcriptomics Approaches to Understand Stylosanthes scabra, an Orphan Legume from the Brazilian Caatinga.</title>
        <authorList>
            <person name="Ferreira-Neto J.R.C."/>
            <person name="da Silva M.D."/>
            <person name="Binneck E."/>
            <person name="de Melo N.F."/>
            <person name="da Silva R.H."/>
            <person name="de Melo A.L.T.M."/>
            <person name="Pandolfi V."/>
            <person name="Bustamante F.O."/>
            <person name="Brasileiro-Vidal A.C."/>
            <person name="Benko-Iseppon A.M."/>
        </authorList>
    </citation>
    <scope>NUCLEOTIDE SEQUENCE [LARGE SCALE GENOMIC DNA]</scope>
    <source>
        <tissue evidence="1">Leaves</tissue>
    </source>
</reference>
<evidence type="ECO:0000313" key="1">
    <source>
        <dbReference type="EMBL" id="MED6144060.1"/>
    </source>
</evidence>
<protein>
    <submittedName>
        <fullName evidence="1">Uncharacterized protein</fullName>
    </submittedName>
</protein>
<dbReference type="Proteomes" id="UP001341840">
    <property type="component" value="Unassembled WGS sequence"/>
</dbReference>
<comment type="caution">
    <text evidence="1">The sequence shown here is derived from an EMBL/GenBank/DDBJ whole genome shotgun (WGS) entry which is preliminary data.</text>
</comment>
<gene>
    <name evidence="1" type="ORF">PIB30_011856</name>
</gene>
<keyword evidence="2" id="KW-1185">Reference proteome</keyword>
<evidence type="ECO:0000313" key="2">
    <source>
        <dbReference type="Proteomes" id="UP001341840"/>
    </source>
</evidence>
<accession>A0ABU6T5T4</accession>